<feature type="transmembrane region" description="Helical" evidence="1">
    <location>
        <begin position="341"/>
        <end position="362"/>
    </location>
</feature>
<dbReference type="eggNOG" id="ENOG502Z7WB">
    <property type="taxonomic scope" value="Bacteria"/>
</dbReference>
<comment type="caution">
    <text evidence="2">The sequence shown here is derived from an EMBL/GenBank/DDBJ whole genome shotgun (WGS) entry which is preliminary data.</text>
</comment>
<evidence type="ECO:0000313" key="2">
    <source>
        <dbReference type="EMBL" id="EHP48723.1"/>
    </source>
</evidence>
<feature type="transmembrane region" description="Helical" evidence="1">
    <location>
        <begin position="368"/>
        <end position="385"/>
    </location>
</feature>
<dbReference type="HOGENOM" id="CLU_503284_0_0_10"/>
<sequence length="541" mass="61693">MIRFLLFLIIPFRSFFNSRGVNFEQLTTVIRLKLMVDNRTSRRISGKNSEKINSALLQQGFSLLFFGTASFLISYSKSDIQTAILLFHSMILVMLVLSLLSEYTQMLFDPRDIHILSRMPVNALTLSVAKLITLGYYIFFLTLCAAIIPLFIVGIRQGSISGLLFLLSALSNSLFALLITNLVYRGCLHFLSKEKFQNILSYIQIGMVVLVVCSYQILLHTADFSIGLFSSFSLGAILLPPAWFTSISLLAISDHPCIWYYTGIGIIIPLLSAYVSFKWFTPYFSTPLNPLESQPSTKQEKAKKEKIAQFLTSLFARHPLQKSGFMLSWRLTSGNRKFKEAIVPAITYMLAIIIIQLISFFQEGKDTPFLYMPLYFSLMVAYMITDNMKYNEQGNQLWIYQARPLIYPGQFILGAFKAVYIKYFIPLYCGIGLLLLCLGGIRLLDDIVFIFTLITLITLGTTLGIFPFFPFAQERNSFGKGKILLYSFLATLLSFAFIFLHWGLQNLPYGIPVAILLLWGCLLQLSRRMKRISWEKLEKNF</sequence>
<dbReference type="EMBL" id="ADMC01000017">
    <property type="protein sequence ID" value="EHP48723.1"/>
    <property type="molecule type" value="Genomic_DNA"/>
</dbReference>
<feature type="transmembrane region" description="Helical" evidence="1">
    <location>
        <begin position="447"/>
        <end position="471"/>
    </location>
</feature>
<protein>
    <submittedName>
        <fullName evidence="2">Uncharacterized protein</fullName>
    </submittedName>
</protein>
<feature type="transmembrane region" description="Helical" evidence="1">
    <location>
        <begin position="199"/>
        <end position="219"/>
    </location>
</feature>
<keyword evidence="3" id="KW-1185">Reference proteome</keyword>
<evidence type="ECO:0000256" key="1">
    <source>
        <dbReference type="SAM" id="Phobius"/>
    </source>
</evidence>
<feature type="transmembrane region" description="Helical" evidence="1">
    <location>
        <begin position="258"/>
        <end position="277"/>
    </location>
</feature>
<keyword evidence="1" id="KW-1133">Transmembrane helix</keyword>
<dbReference type="PATRIC" id="fig|742817.3.peg.1151"/>
<keyword evidence="1" id="KW-0472">Membrane</keyword>
<dbReference type="Proteomes" id="UP000004892">
    <property type="component" value="Unassembled WGS sequence"/>
</dbReference>
<feature type="transmembrane region" description="Helical" evidence="1">
    <location>
        <begin position="134"/>
        <end position="155"/>
    </location>
</feature>
<organism evidence="2 3">
    <name type="scientific">Odoribacter laneus YIT 12061</name>
    <dbReference type="NCBI Taxonomy" id="742817"/>
    <lineage>
        <taxon>Bacteria</taxon>
        <taxon>Pseudomonadati</taxon>
        <taxon>Bacteroidota</taxon>
        <taxon>Bacteroidia</taxon>
        <taxon>Bacteroidales</taxon>
        <taxon>Odoribacteraceae</taxon>
        <taxon>Odoribacter</taxon>
    </lineage>
</organism>
<feature type="transmembrane region" description="Helical" evidence="1">
    <location>
        <begin position="56"/>
        <end position="75"/>
    </location>
</feature>
<feature type="transmembrane region" description="Helical" evidence="1">
    <location>
        <begin position="509"/>
        <end position="526"/>
    </location>
</feature>
<feature type="transmembrane region" description="Helical" evidence="1">
    <location>
        <begin position="420"/>
        <end position="441"/>
    </location>
</feature>
<name>H1DFQ0_9BACT</name>
<feature type="transmembrane region" description="Helical" evidence="1">
    <location>
        <begin position="226"/>
        <end position="252"/>
    </location>
</feature>
<proteinExistence type="predicted"/>
<evidence type="ECO:0000313" key="3">
    <source>
        <dbReference type="Proteomes" id="UP000004892"/>
    </source>
</evidence>
<reference evidence="2 3" key="1">
    <citation type="submission" date="2012-01" db="EMBL/GenBank/DDBJ databases">
        <title>The Genome Sequence of Odoribacter laneus YIT 12061.</title>
        <authorList>
            <consortium name="The Broad Institute Genome Sequencing Platform"/>
            <person name="Earl A."/>
            <person name="Ward D."/>
            <person name="Feldgarden M."/>
            <person name="Gevers D."/>
            <person name="Morotomi M."/>
            <person name="Young S.K."/>
            <person name="Zeng Q."/>
            <person name="Gargeya S."/>
            <person name="Fitzgerald M."/>
            <person name="Haas B."/>
            <person name="Abouelleil A."/>
            <person name="Alvarado L."/>
            <person name="Arachchi H.M."/>
            <person name="Berlin A."/>
            <person name="Chapman S.B."/>
            <person name="Gearin G."/>
            <person name="Goldberg J."/>
            <person name="Griggs A."/>
            <person name="Gujja S."/>
            <person name="Hansen M."/>
            <person name="Heiman D."/>
            <person name="Howarth C."/>
            <person name="Larimer J."/>
            <person name="Lui A."/>
            <person name="MacDonald P.J.P."/>
            <person name="McCowen C."/>
            <person name="Montmayeur A."/>
            <person name="Murphy C."/>
            <person name="Neiman D."/>
            <person name="Pearson M."/>
            <person name="Priest M."/>
            <person name="Roberts A."/>
            <person name="Saif S."/>
            <person name="Shea T."/>
            <person name="Sisk P."/>
            <person name="Stolte C."/>
            <person name="Sykes S."/>
            <person name="Wortman J."/>
            <person name="Nusbaum C."/>
            <person name="Birren B."/>
        </authorList>
    </citation>
    <scope>NUCLEOTIDE SEQUENCE [LARGE SCALE GENOMIC DNA]</scope>
    <source>
        <strain evidence="2 3">YIT 12061</strain>
    </source>
</reference>
<gene>
    <name evidence="2" type="ORF">HMPREF9449_01086</name>
</gene>
<feature type="transmembrane region" description="Helical" evidence="1">
    <location>
        <begin position="82"/>
        <end position="100"/>
    </location>
</feature>
<accession>H1DFQ0</accession>
<feature type="transmembrane region" description="Helical" evidence="1">
    <location>
        <begin position="162"/>
        <end position="184"/>
    </location>
</feature>
<feature type="transmembrane region" description="Helical" evidence="1">
    <location>
        <begin position="483"/>
        <end position="503"/>
    </location>
</feature>
<keyword evidence="1" id="KW-0812">Transmembrane</keyword>
<dbReference type="AlphaFoldDB" id="H1DFQ0"/>
<dbReference type="STRING" id="742817.HMPREF9449_01086"/>